<dbReference type="SFLD" id="SFLDS00003">
    <property type="entry name" value="Haloacid_Dehalogenase"/>
    <property type="match status" value="1"/>
</dbReference>
<dbReference type="NCBIfam" id="TIGR01484">
    <property type="entry name" value="HAD-SF-IIB"/>
    <property type="match status" value="1"/>
</dbReference>
<dbReference type="PANTHER" id="PTHR10000">
    <property type="entry name" value="PHOSPHOSERINE PHOSPHATASE"/>
    <property type="match status" value="1"/>
</dbReference>
<dbReference type="Proteomes" id="UP000190814">
    <property type="component" value="Unassembled WGS sequence"/>
</dbReference>
<dbReference type="InterPro" id="IPR036412">
    <property type="entry name" value="HAD-like_sf"/>
</dbReference>
<proteinExistence type="predicted"/>
<evidence type="ECO:0008006" key="3">
    <source>
        <dbReference type="Google" id="ProtNLM"/>
    </source>
</evidence>
<gene>
    <name evidence="1" type="ORF">SAMN02745111_00481</name>
</gene>
<dbReference type="InterPro" id="IPR023214">
    <property type="entry name" value="HAD_sf"/>
</dbReference>
<evidence type="ECO:0000313" key="2">
    <source>
        <dbReference type="Proteomes" id="UP000190814"/>
    </source>
</evidence>
<dbReference type="Pfam" id="PF08282">
    <property type="entry name" value="Hydrolase_3"/>
    <property type="match status" value="1"/>
</dbReference>
<dbReference type="InterPro" id="IPR000150">
    <property type="entry name" value="Cof"/>
</dbReference>
<dbReference type="InterPro" id="IPR006379">
    <property type="entry name" value="HAD-SF_hydro_IIB"/>
</dbReference>
<dbReference type="RefSeq" id="WP_078765373.1">
    <property type="nucleotide sequence ID" value="NZ_FUXZ01000003.1"/>
</dbReference>
<dbReference type="EMBL" id="FUXZ01000003">
    <property type="protein sequence ID" value="SKA61496.1"/>
    <property type="molecule type" value="Genomic_DNA"/>
</dbReference>
<dbReference type="Gene3D" id="3.30.1240.10">
    <property type="match status" value="1"/>
</dbReference>
<accession>A0A1T4V9E2</accession>
<dbReference type="GO" id="GO:0005829">
    <property type="term" value="C:cytosol"/>
    <property type="evidence" value="ECO:0007669"/>
    <property type="project" value="TreeGrafter"/>
</dbReference>
<dbReference type="SFLD" id="SFLDG01140">
    <property type="entry name" value="C2.B:_Phosphomannomutase_and_P"/>
    <property type="match status" value="1"/>
</dbReference>
<dbReference type="Gene3D" id="3.40.50.1000">
    <property type="entry name" value="HAD superfamily/HAD-like"/>
    <property type="match status" value="1"/>
</dbReference>
<dbReference type="OrthoDB" id="9810101at2"/>
<dbReference type="NCBIfam" id="TIGR00099">
    <property type="entry name" value="Cof-subfamily"/>
    <property type="match status" value="1"/>
</dbReference>
<name>A0A1T4V9E2_9FIRM</name>
<dbReference type="PANTHER" id="PTHR10000:SF8">
    <property type="entry name" value="HAD SUPERFAMILY HYDROLASE-LIKE, TYPE 3"/>
    <property type="match status" value="1"/>
</dbReference>
<dbReference type="GO" id="GO:0000287">
    <property type="term" value="F:magnesium ion binding"/>
    <property type="evidence" value="ECO:0007669"/>
    <property type="project" value="TreeGrafter"/>
</dbReference>
<dbReference type="AlphaFoldDB" id="A0A1T4V9E2"/>
<protein>
    <recommendedName>
        <fullName evidence="3">Cof subfamily of IIB subfamily of haloacid dehalogenase superfamily/HAD-superfamily hydrolase, subfamily IIB</fullName>
    </recommendedName>
</protein>
<organism evidence="1 2">
    <name type="scientific">Eubacterium uniforme</name>
    <dbReference type="NCBI Taxonomy" id="39495"/>
    <lineage>
        <taxon>Bacteria</taxon>
        <taxon>Bacillati</taxon>
        <taxon>Bacillota</taxon>
        <taxon>Clostridia</taxon>
        <taxon>Eubacteriales</taxon>
        <taxon>Eubacteriaceae</taxon>
        <taxon>Eubacterium</taxon>
    </lineage>
</organism>
<keyword evidence="2" id="KW-1185">Reference proteome</keyword>
<dbReference type="STRING" id="39495.SAMN02745111_00481"/>
<dbReference type="GO" id="GO:0016791">
    <property type="term" value="F:phosphatase activity"/>
    <property type="evidence" value="ECO:0007669"/>
    <property type="project" value="TreeGrafter"/>
</dbReference>
<sequence length="274" mass="31475">MKTLYVSDLDGTLLRTNQKTSDFTNKIINELVEEGLLFSYATARSYNTSHKVTEGMTADFPLIVYNGVFVRDNASGEMLLKNFFDEEIKEVVLELIEHDLSPIVYAYVDGVERFTFNIDEVNDVTLEFALTRENDSRYRPIKSLEELIAGEIFYLTLIDDESKLKPFYDKYKDKYHCFFQKDMYTGNQWLEIIPKNASKANAIKQLKDMLNCDRLVVFGDGVNDIDMFEIADEAYAVENAVDELKEIATGVIACNDEDGVAKWLYERVKGESIK</sequence>
<evidence type="ECO:0000313" key="1">
    <source>
        <dbReference type="EMBL" id="SKA61496.1"/>
    </source>
</evidence>
<reference evidence="1 2" key="1">
    <citation type="submission" date="2017-02" db="EMBL/GenBank/DDBJ databases">
        <authorList>
            <person name="Peterson S.W."/>
        </authorList>
    </citation>
    <scope>NUCLEOTIDE SEQUENCE [LARGE SCALE GENOMIC DNA]</scope>
    <source>
        <strain evidence="1 2">ATCC 35992</strain>
    </source>
</reference>
<dbReference type="SUPFAM" id="SSF56784">
    <property type="entry name" value="HAD-like"/>
    <property type="match status" value="1"/>
</dbReference>